<comment type="similarity">
    <text evidence="1">Belongs to the CdaR family.</text>
</comment>
<feature type="domain" description="GAF" evidence="2">
    <location>
        <begin position="87"/>
        <end position="238"/>
    </location>
</feature>
<name>A0ABQ2YV23_9ACTN</name>
<dbReference type="Pfam" id="PF01590">
    <property type="entry name" value="GAF"/>
    <property type="match status" value="1"/>
</dbReference>
<reference evidence="4" key="1">
    <citation type="journal article" date="2019" name="Int. J. Syst. Evol. Microbiol.">
        <title>The Global Catalogue of Microorganisms (GCM) 10K type strain sequencing project: providing services to taxonomists for standard genome sequencing and annotation.</title>
        <authorList>
            <consortium name="The Broad Institute Genomics Platform"/>
            <consortium name="The Broad Institute Genome Sequencing Center for Infectious Disease"/>
            <person name="Wu L."/>
            <person name="Ma J."/>
        </authorList>
    </citation>
    <scope>NUCLEOTIDE SEQUENCE [LARGE SCALE GENOMIC DNA]</scope>
    <source>
        <strain evidence="4">JCM 4586</strain>
    </source>
</reference>
<accession>A0ABQ2YV23</accession>
<gene>
    <name evidence="3" type="ORF">GCM10010324_44070</name>
</gene>
<dbReference type="InterPro" id="IPR003018">
    <property type="entry name" value="GAF"/>
</dbReference>
<dbReference type="InterPro" id="IPR025736">
    <property type="entry name" value="PucR_C-HTH_dom"/>
</dbReference>
<dbReference type="Proteomes" id="UP000659223">
    <property type="component" value="Unassembled WGS sequence"/>
</dbReference>
<dbReference type="Pfam" id="PF13556">
    <property type="entry name" value="HTH_30"/>
    <property type="match status" value="1"/>
</dbReference>
<evidence type="ECO:0000259" key="2">
    <source>
        <dbReference type="SMART" id="SM00065"/>
    </source>
</evidence>
<sequence>MTRAVHSTTASAITVLRLLAEEAPPGRFEALVREARRSGLTGSALAELEQATELALGVHALFGRHEQREAGLTALVDTARDLTLPYDLDTLLKVISHRARRLLNFDMAYIGLLDPDGESSCIRASDGDTTALNVGLRVAGGHGLGGVVHGQAAPSWTADYLGDDRIPHSEEIDEVVRAEGLHAVMSVPLQHGDSVFGTLYGANRKIRHFAPDEIGLMRSLADLAAVAIEKARLLDSARAEVTELELDSSRARTYLTTERRLADVRSRLIDLVLDGCDLPAVAAEAAAVLDGALIVRDADGRTLAVVGDPAPPPLDEADIAKAVLDAHAGRAPVRAGERAWVASAAAGSEALGALVLVPAQPPTDKEVRLLHSTAQVCATLLLIQRNTALVEGQVRDELFDELLSGRRPLSARLADRARRLTVDLTQPHVVVVARPEGGPQGRAVVWASSYAYRMSGLKSVLDGSIVLLLPGGDAGATAKAVSEELTPLLHHPVTVGAAGPVTGDGAVHQAYQEALRCVDALTALGDTGGYASPGELGFLGVLLAEDHDVDGFVHSALGPVLEYDMLRLTELTHTLEVYFASGSSATAAADVLHVHPNTVYRRLERITELLGPTWQKPDRALEIQLALRLQRTRHLLSRRPGGDA</sequence>
<dbReference type="RefSeq" id="WP_190023435.1">
    <property type="nucleotide sequence ID" value="NZ_BMUT01000009.1"/>
</dbReference>
<dbReference type="InterPro" id="IPR051448">
    <property type="entry name" value="CdaR-like_regulators"/>
</dbReference>
<proteinExistence type="inferred from homology"/>
<dbReference type="Gene3D" id="1.10.10.2840">
    <property type="entry name" value="PucR C-terminal helix-turn-helix domain"/>
    <property type="match status" value="1"/>
</dbReference>
<dbReference type="InterPro" id="IPR041522">
    <property type="entry name" value="CdaR_GGDEF"/>
</dbReference>
<dbReference type="InterPro" id="IPR042070">
    <property type="entry name" value="PucR_C-HTH_sf"/>
</dbReference>
<comment type="caution">
    <text evidence="3">The sequence shown here is derived from an EMBL/GenBank/DDBJ whole genome shotgun (WGS) entry which is preliminary data.</text>
</comment>
<organism evidence="3 4">
    <name type="scientific">Streptomyces hiroshimensis</name>
    <dbReference type="NCBI Taxonomy" id="66424"/>
    <lineage>
        <taxon>Bacteria</taxon>
        <taxon>Bacillati</taxon>
        <taxon>Actinomycetota</taxon>
        <taxon>Actinomycetes</taxon>
        <taxon>Kitasatosporales</taxon>
        <taxon>Streptomycetaceae</taxon>
        <taxon>Streptomyces</taxon>
    </lineage>
</organism>
<dbReference type="PANTHER" id="PTHR33744">
    <property type="entry name" value="CARBOHYDRATE DIACID REGULATOR"/>
    <property type="match status" value="1"/>
</dbReference>
<protein>
    <recommendedName>
        <fullName evidence="2">GAF domain-containing protein</fullName>
    </recommendedName>
</protein>
<dbReference type="EMBL" id="BMUT01000009">
    <property type="protein sequence ID" value="GGX93319.1"/>
    <property type="molecule type" value="Genomic_DNA"/>
</dbReference>
<evidence type="ECO:0000256" key="1">
    <source>
        <dbReference type="ARBA" id="ARBA00006754"/>
    </source>
</evidence>
<dbReference type="InterPro" id="IPR029016">
    <property type="entry name" value="GAF-like_dom_sf"/>
</dbReference>
<dbReference type="SUPFAM" id="SSF55781">
    <property type="entry name" value="GAF domain-like"/>
    <property type="match status" value="1"/>
</dbReference>
<evidence type="ECO:0000313" key="3">
    <source>
        <dbReference type="EMBL" id="GGX93319.1"/>
    </source>
</evidence>
<keyword evidence="4" id="KW-1185">Reference proteome</keyword>
<dbReference type="Pfam" id="PF17853">
    <property type="entry name" value="GGDEF_2"/>
    <property type="match status" value="1"/>
</dbReference>
<dbReference type="PANTHER" id="PTHR33744:SF1">
    <property type="entry name" value="DNA-BINDING TRANSCRIPTIONAL ACTIVATOR ADER"/>
    <property type="match status" value="1"/>
</dbReference>
<evidence type="ECO:0000313" key="4">
    <source>
        <dbReference type="Proteomes" id="UP000659223"/>
    </source>
</evidence>
<dbReference type="SMART" id="SM00065">
    <property type="entry name" value="GAF"/>
    <property type="match status" value="1"/>
</dbReference>
<dbReference type="Gene3D" id="3.30.450.40">
    <property type="match status" value="1"/>
</dbReference>